<evidence type="ECO:0000313" key="3">
    <source>
        <dbReference type="Proteomes" id="UP000001312"/>
    </source>
</evidence>
<feature type="chain" id="PRO_5002706174" evidence="1">
    <location>
        <begin position="23"/>
        <end position="43"/>
    </location>
</feature>
<protein>
    <submittedName>
        <fullName evidence="2">Uncharacterized protein</fullName>
    </submittedName>
</protein>
<evidence type="ECO:0000256" key="1">
    <source>
        <dbReference type="SAM" id="SignalP"/>
    </source>
</evidence>
<accession>A7EMJ1</accession>
<dbReference type="RefSeq" id="XP_001592299.1">
    <property type="nucleotide sequence ID" value="XM_001592249.1"/>
</dbReference>
<evidence type="ECO:0000313" key="2">
    <source>
        <dbReference type="EMBL" id="EDO04057.1"/>
    </source>
</evidence>
<gene>
    <name evidence="2" type="ORF">SS1G_06539</name>
</gene>
<keyword evidence="3" id="KW-1185">Reference proteome</keyword>
<dbReference type="Proteomes" id="UP000001312">
    <property type="component" value="Unassembled WGS sequence"/>
</dbReference>
<feature type="signal peptide" evidence="1">
    <location>
        <begin position="1"/>
        <end position="22"/>
    </location>
</feature>
<reference evidence="3" key="1">
    <citation type="journal article" date="2011" name="PLoS Genet.">
        <title>Genomic analysis of the necrotrophic fungal pathogens Sclerotinia sclerotiorum and Botrytis cinerea.</title>
        <authorList>
            <person name="Amselem J."/>
            <person name="Cuomo C.A."/>
            <person name="van Kan J.A."/>
            <person name="Viaud M."/>
            <person name="Benito E.P."/>
            <person name="Couloux A."/>
            <person name="Coutinho P.M."/>
            <person name="de Vries R.P."/>
            <person name="Dyer P.S."/>
            <person name="Fillinger S."/>
            <person name="Fournier E."/>
            <person name="Gout L."/>
            <person name="Hahn M."/>
            <person name="Kohn L."/>
            <person name="Lapalu N."/>
            <person name="Plummer K.M."/>
            <person name="Pradier J.M."/>
            <person name="Quevillon E."/>
            <person name="Sharon A."/>
            <person name="Simon A."/>
            <person name="ten Have A."/>
            <person name="Tudzynski B."/>
            <person name="Tudzynski P."/>
            <person name="Wincker P."/>
            <person name="Andrew M."/>
            <person name="Anthouard V."/>
            <person name="Beever R.E."/>
            <person name="Beffa R."/>
            <person name="Benoit I."/>
            <person name="Bouzid O."/>
            <person name="Brault B."/>
            <person name="Chen Z."/>
            <person name="Choquer M."/>
            <person name="Collemare J."/>
            <person name="Cotton P."/>
            <person name="Danchin E.G."/>
            <person name="Da Silva C."/>
            <person name="Gautier A."/>
            <person name="Giraud C."/>
            <person name="Giraud T."/>
            <person name="Gonzalez C."/>
            <person name="Grossetete S."/>
            <person name="Guldener U."/>
            <person name="Henrissat B."/>
            <person name="Howlett B.J."/>
            <person name="Kodira C."/>
            <person name="Kretschmer M."/>
            <person name="Lappartient A."/>
            <person name="Leroch M."/>
            <person name="Levis C."/>
            <person name="Mauceli E."/>
            <person name="Neuveglise C."/>
            <person name="Oeser B."/>
            <person name="Pearson M."/>
            <person name="Poulain J."/>
            <person name="Poussereau N."/>
            <person name="Quesneville H."/>
            <person name="Rascle C."/>
            <person name="Schumacher J."/>
            <person name="Segurens B."/>
            <person name="Sexton A."/>
            <person name="Silva E."/>
            <person name="Sirven C."/>
            <person name="Soanes D.M."/>
            <person name="Talbot N.J."/>
            <person name="Templeton M."/>
            <person name="Yandava C."/>
            <person name="Yarden O."/>
            <person name="Zeng Q."/>
            <person name="Rollins J.A."/>
            <person name="Lebrun M.H."/>
            <person name="Dickman M."/>
        </authorList>
    </citation>
    <scope>NUCLEOTIDE SEQUENCE [LARGE SCALE GENOMIC DNA]</scope>
    <source>
        <strain evidence="3">ATCC 18683 / 1980 / Ss-1</strain>
    </source>
</reference>
<dbReference type="InParanoid" id="A7EMJ1"/>
<sequence>MHSRALRSLLPNFLFLLPVTRSFTICGVDEPVMLLWWIAGRFA</sequence>
<keyword evidence="1" id="KW-0732">Signal</keyword>
<dbReference type="AlphaFoldDB" id="A7EMJ1"/>
<organism evidence="2 3">
    <name type="scientific">Sclerotinia sclerotiorum (strain ATCC 18683 / 1980 / Ss-1)</name>
    <name type="common">White mold</name>
    <name type="synonym">Whetzelinia sclerotiorum</name>
    <dbReference type="NCBI Taxonomy" id="665079"/>
    <lineage>
        <taxon>Eukaryota</taxon>
        <taxon>Fungi</taxon>
        <taxon>Dikarya</taxon>
        <taxon>Ascomycota</taxon>
        <taxon>Pezizomycotina</taxon>
        <taxon>Leotiomycetes</taxon>
        <taxon>Helotiales</taxon>
        <taxon>Sclerotiniaceae</taxon>
        <taxon>Sclerotinia</taxon>
    </lineage>
</organism>
<proteinExistence type="predicted"/>
<dbReference type="EMBL" id="CH476628">
    <property type="protein sequence ID" value="EDO04057.1"/>
    <property type="molecule type" value="Genomic_DNA"/>
</dbReference>
<dbReference type="KEGG" id="ssl:SS1G_06539"/>
<dbReference type="GeneID" id="5488303"/>
<name>A7EMJ1_SCLS1</name>